<dbReference type="KEGG" id="ncu:F0U83_02800"/>
<evidence type="ECO:0000313" key="5">
    <source>
        <dbReference type="EMBL" id="QEQ95722.1"/>
    </source>
</evidence>
<keyword evidence="2 4" id="KW-0732">Signal</keyword>
<comment type="similarity">
    <text evidence="1">Belongs to the Skp family.</text>
</comment>
<reference evidence="5 6" key="1">
    <citation type="journal article" date="2019" name="Biochem. Eng. J.">
        <title>Metabolic engineering of the marine bacteria Neptunomonas concharum for the production of acetoin and meso-2,3-butanediol from acetate.</title>
        <authorList>
            <person name="Li W."/>
            <person name="Pu N."/>
            <person name="Liu C.-X."/>
            <person name="Yuan Q.-P."/>
            <person name="Li Z.-J."/>
        </authorList>
    </citation>
    <scope>NUCLEOTIDE SEQUENCE [LARGE SCALE GENOMIC DNA]</scope>
    <source>
        <strain evidence="5 6">JCM17730</strain>
    </source>
</reference>
<accession>A0A5P1R8U5</accession>
<dbReference type="GO" id="GO:0050821">
    <property type="term" value="P:protein stabilization"/>
    <property type="evidence" value="ECO:0007669"/>
    <property type="project" value="TreeGrafter"/>
</dbReference>
<gene>
    <name evidence="5" type="ORF">F0U83_02800</name>
</gene>
<feature type="coiled-coil region" evidence="3">
    <location>
        <begin position="43"/>
        <end position="84"/>
    </location>
</feature>
<evidence type="ECO:0000256" key="1">
    <source>
        <dbReference type="ARBA" id="ARBA00009091"/>
    </source>
</evidence>
<evidence type="ECO:0000256" key="2">
    <source>
        <dbReference type="ARBA" id="ARBA00022729"/>
    </source>
</evidence>
<evidence type="ECO:0000313" key="6">
    <source>
        <dbReference type="Proteomes" id="UP000324760"/>
    </source>
</evidence>
<keyword evidence="6" id="KW-1185">Reference proteome</keyword>
<dbReference type="EMBL" id="CP043869">
    <property type="protein sequence ID" value="QEQ95722.1"/>
    <property type="molecule type" value="Genomic_DNA"/>
</dbReference>
<dbReference type="InterPro" id="IPR024930">
    <property type="entry name" value="Skp_dom_sf"/>
</dbReference>
<dbReference type="InterPro" id="IPR005632">
    <property type="entry name" value="Chaperone_Skp"/>
</dbReference>
<sequence>MKLLKVFSIALVLLSSPWALAEKIAVLGVQEALLASNEAKSFKESLDKELKADEKRLVELEKQAKTLREKAQKEGANMSQEQRQQTRLQFQKAFDEYQRTGQMLQQKRIEKEQEFISKMRPKLDEVIRKLIEKNGYDIVVAKQATVFTAKGVDITKTVVEMLNKQ</sequence>
<name>A0A5P1R8U5_9GAMM</name>
<evidence type="ECO:0000256" key="4">
    <source>
        <dbReference type="SAM" id="SignalP"/>
    </source>
</evidence>
<dbReference type="PANTHER" id="PTHR35089">
    <property type="entry name" value="CHAPERONE PROTEIN SKP"/>
    <property type="match status" value="1"/>
</dbReference>
<keyword evidence="3" id="KW-0175">Coiled coil</keyword>
<dbReference type="Proteomes" id="UP000324760">
    <property type="component" value="Chromosome"/>
</dbReference>
<dbReference type="GO" id="GO:0005829">
    <property type="term" value="C:cytosol"/>
    <property type="evidence" value="ECO:0007669"/>
    <property type="project" value="TreeGrafter"/>
</dbReference>
<dbReference type="SMART" id="SM00935">
    <property type="entry name" value="OmpH"/>
    <property type="match status" value="1"/>
</dbReference>
<dbReference type="PANTHER" id="PTHR35089:SF1">
    <property type="entry name" value="CHAPERONE PROTEIN SKP"/>
    <property type="match status" value="1"/>
</dbReference>
<dbReference type="Pfam" id="PF03938">
    <property type="entry name" value="OmpH"/>
    <property type="match status" value="1"/>
</dbReference>
<proteinExistence type="inferred from homology"/>
<dbReference type="SUPFAM" id="SSF111384">
    <property type="entry name" value="OmpH-like"/>
    <property type="match status" value="1"/>
</dbReference>
<dbReference type="RefSeq" id="WP_138986426.1">
    <property type="nucleotide sequence ID" value="NZ_CP043869.1"/>
</dbReference>
<organism evidence="5 6">
    <name type="scientific">Neptunomonas concharum</name>
    <dbReference type="NCBI Taxonomy" id="1031538"/>
    <lineage>
        <taxon>Bacteria</taxon>
        <taxon>Pseudomonadati</taxon>
        <taxon>Pseudomonadota</taxon>
        <taxon>Gammaproteobacteria</taxon>
        <taxon>Oceanospirillales</taxon>
        <taxon>Oceanospirillaceae</taxon>
        <taxon>Neptunomonas</taxon>
    </lineage>
</organism>
<dbReference type="Gene3D" id="3.30.910.20">
    <property type="entry name" value="Skp domain"/>
    <property type="match status" value="1"/>
</dbReference>
<dbReference type="OrthoDB" id="5702594at2"/>
<feature type="chain" id="PRO_5024939617" evidence="4">
    <location>
        <begin position="22"/>
        <end position="165"/>
    </location>
</feature>
<protein>
    <submittedName>
        <fullName evidence="5">OmpH family outer membrane protein</fullName>
    </submittedName>
</protein>
<dbReference type="GO" id="GO:0051082">
    <property type="term" value="F:unfolded protein binding"/>
    <property type="evidence" value="ECO:0007669"/>
    <property type="project" value="InterPro"/>
</dbReference>
<evidence type="ECO:0000256" key="3">
    <source>
        <dbReference type="SAM" id="Coils"/>
    </source>
</evidence>
<dbReference type="AlphaFoldDB" id="A0A5P1R8U5"/>
<feature type="signal peptide" evidence="4">
    <location>
        <begin position="1"/>
        <end position="21"/>
    </location>
</feature>